<feature type="region of interest" description="Disordered" evidence="7">
    <location>
        <begin position="284"/>
        <end position="304"/>
    </location>
</feature>
<dbReference type="CDD" id="cd00412">
    <property type="entry name" value="pyrophosphatase"/>
    <property type="match status" value="1"/>
</dbReference>
<dbReference type="Proteomes" id="UP001234581">
    <property type="component" value="Unassembled WGS sequence"/>
</dbReference>
<reference evidence="9 10" key="1">
    <citation type="submission" date="2023-03" db="EMBL/GenBank/DDBJ databases">
        <title>Genome sequence of Lichtheimia ornata CBS 291.66.</title>
        <authorList>
            <person name="Mohabir J.T."/>
            <person name="Shea T.P."/>
            <person name="Kurbessoian T."/>
            <person name="Berby B."/>
            <person name="Fontaine J."/>
            <person name="Livny J."/>
            <person name="Gnirke A."/>
            <person name="Stajich J.E."/>
            <person name="Cuomo C.A."/>
        </authorList>
    </citation>
    <scope>NUCLEOTIDE SEQUENCE [LARGE SCALE GENOMIC DNA]</scope>
    <source>
        <strain evidence="9">CBS 291.66</strain>
    </source>
</reference>
<keyword evidence="5" id="KW-0378">Hydrolase</keyword>
<dbReference type="Gene3D" id="3.90.80.10">
    <property type="entry name" value="Inorganic pyrophosphatase"/>
    <property type="match status" value="1"/>
</dbReference>
<dbReference type="SUPFAM" id="SSF50324">
    <property type="entry name" value="Inorganic pyrophosphatase"/>
    <property type="match status" value="1"/>
</dbReference>
<evidence type="ECO:0000256" key="5">
    <source>
        <dbReference type="ARBA" id="ARBA00022801"/>
    </source>
</evidence>
<evidence type="ECO:0000256" key="3">
    <source>
        <dbReference type="ARBA" id="ARBA00012146"/>
    </source>
</evidence>
<dbReference type="GO" id="GO:0000287">
    <property type="term" value="F:magnesium ion binding"/>
    <property type="evidence" value="ECO:0007669"/>
    <property type="project" value="InterPro"/>
</dbReference>
<feature type="compositionally biased region" description="Polar residues" evidence="7">
    <location>
        <begin position="284"/>
        <end position="296"/>
    </location>
</feature>
<keyword evidence="6" id="KW-0460">Magnesium</keyword>
<comment type="cofactor">
    <cofactor evidence="1">
        <name>Mg(2+)</name>
        <dbReference type="ChEBI" id="CHEBI:18420"/>
    </cofactor>
</comment>
<proteinExistence type="inferred from homology"/>
<protein>
    <recommendedName>
        <fullName evidence="3">inorganic diphosphatase</fullName>
        <ecNumber evidence="3">3.6.1.1</ecNumber>
    </recommendedName>
</protein>
<keyword evidence="4" id="KW-0479">Metal-binding</keyword>
<dbReference type="GO" id="GO:0004427">
    <property type="term" value="F:inorganic diphosphate phosphatase activity"/>
    <property type="evidence" value="ECO:0007669"/>
    <property type="project" value="UniProtKB-EC"/>
</dbReference>
<evidence type="ECO:0000256" key="4">
    <source>
        <dbReference type="ARBA" id="ARBA00022723"/>
    </source>
</evidence>
<dbReference type="EC" id="3.6.1.1" evidence="3"/>
<feature type="chain" id="PRO_5042156429" description="inorganic diphosphatase" evidence="8">
    <location>
        <begin position="23"/>
        <end position="336"/>
    </location>
</feature>
<dbReference type="InterPro" id="IPR036649">
    <property type="entry name" value="Pyrophosphatase_sf"/>
</dbReference>
<feature type="signal peptide" evidence="8">
    <location>
        <begin position="1"/>
        <end position="22"/>
    </location>
</feature>
<evidence type="ECO:0000256" key="2">
    <source>
        <dbReference type="ARBA" id="ARBA00006220"/>
    </source>
</evidence>
<dbReference type="GeneID" id="83214257"/>
<dbReference type="GO" id="GO:0005737">
    <property type="term" value="C:cytoplasm"/>
    <property type="evidence" value="ECO:0007669"/>
    <property type="project" value="InterPro"/>
</dbReference>
<keyword evidence="8" id="KW-0732">Signal</keyword>
<evidence type="ECO:0000256" key="6">
    <source>
        <dbReference type="ARBA" id="ARBA00022842"/>
    </source>
</evidence>
<keyword evidence="10" id="KW-1185">Reference proteome</keyword>
<dbReference type="Pfam" id="PF00719">
    <property type="entry name" value="Pyrophosphatase"/>
    <property type="match status" value="1"/>
</dbReference>
<comment type="similarity">
    <text evidence="2">Belongs to the PPase family.</text>
</comment>
<evidence type="ECO:0000313" key="9">
    <source>
        <dbReference type="EMBL" id="KAJ8657545.1"/>
    </source>
</evidence>
<dbReference type="PANTHER" id="PTHR10286">
    <property type="entry name" value="INORGANIC PYROPHOSPHATASE"/>
    <property type="match status" value="1"/>
</dbReference>
<dbReference type="GO" id="GO:0006796">
    <property type="term" value="P:phosphate-containing compound metabolic process"/>
    <property type="evidence" value="ECO:0007669"/>
    <property type="project" value="InterPro"/>
</dbReference>
<evidence type="ECO:0000256" key="1">
    <source>
        <dbReference type="ARBA" id="ARBA00001946"/>
    </source>
</evidence>
<dbReference type="EMBL" id="JARTCD010000031">
    <property type="protein sequence ID" value="KAJ8657545.1"/>
    <property type="molecule type" value="Genomic_DNA"/>
</dbReference>
<dbReference type="RefSeq" id="XP_058342458.1">
    <property type="nucleotide sequence ID" value="XM_058486872.1"/>
</dbReference>
<evidence type="ECO:0000313" key="10">
    <source>
        <dbReference type="Proteomes" id="UP001234581"/>
    </source>
</evidence>
<organism evidence="9 10">
    <name type="scientific">Lichtheimia ornata</name>
    <dbReference type="NCBI Taxonomy" id="688661"/>
    <lineage>
        <taxon>Eukaryota</taxon>
        <taxon>Fungi</taxon>
        <taxon>Fungi incertae sedis</taxon>
        <taxon>Mucoromycota</taxon>
        <taxon>Mucoromycotina</taxon>
        <taxon>Mucoromycetes</taxon>
        <taxon>Mucorales</taxon>
        <taxon>Lichtheimiaceae</taxon>
        <taxon>Lichtheimia</taxon>
    </lineage>
</organism>
<accession>A0AAD7XWY3</accession>
<dbReference type="InterPro" id="IPR008162">
    <property type="entry name" value="Pyrophosphatase"/>
</dbReference>
<name>A0AAD7XWY3_9FUNG</name>
<gene>
    <name evidence="9" type="ORF">O0I10_006847</name>
</gene>
<dbReference type="AlphaFoldDB" id="A0AAD7XWY3"/>
<evidence type="ECO:0000256" key="8">
    <source>
        <dbReference type="SAM" id="SignalP"/>
    </source>
</evidence>
<comment type="caution">
    <text evidence="9">The sequence shown here is derived from an EMBL/GenBank/DDBJ whole genome shotgun (WGS) entry which is preliminary data.</text>
</comment>
<evidence type="ECO:0000256" key="7">
    <source>
        <dbReference type="SAM" id="MobiDB-lite"/>
    </source>
</evidence>
<dbReference type="PROSITE" id="PS00387">
    <property type="entry name" value="PPASE"/>
    <property type="match status" value="1"/>
</dbReference>
<sequence>MALPSLLLATIMLLSSSKIAFTQEQPHCADIDCHYKLRPVGAKHTSDYALYLENNEGTPMSFFHDVPLQPSENVFNMVVEIPRWDNAKLETTKEVVMNPIKHDKNKDGSLRYVPNLFPINGYPANYGMIPKTWEDSYVLTKSTGTYGDNDPIDVLELGCEVGFAGQIKQVKVLGGLILVDEDQTDWKIFTIDVRDPLASSMNDLEDIESHYPGFVDLVKNWFTVYKIPSTGKPNTLGFDGKCIGKEEATKKVYEMHEYWKRLINGTIAEEDTKGIQRFTTTTVGSPYQVGPSSPQVKSVPKANPQPYTKPGVAVEKWAFLPAEWSFLEKAKSDDEV</sequence>